<protein>
    <submittedName>
        <fullName evidence="6">Bacterial regulatory protein, LysR</fullName>
    </submittedName>
</protein>
<dbReference type="PANTHER" id="PTHR30419">
    <property type="entry name" value="HTH-TYPE TRANSCRIPTIONAL REGULATOR YBHD"/>
    <property type="match status" value="1"/>
</dbReference>
<dbReference type="InterPro" id="IPR036388">
    <property type="entry name" value="WH-like_DNA-bd_sf"/>
</dbReference>
<dbReference type="AlphaFoldDB" id="A0AAV2VRL7"/>
<keyword evidence="2" id="KW-0805">Transcription regulation</keyword>
<reference evidence="6 7" key="1">
    <citation type="journal article" date="2013" name="ISME J.">
        <title>Comparative genomics of pathogenic lineages of Vibrio nigripulchritudo identifies virulence-associated traits.</title>
        <authorList>
            <person name="Goudenege D."/>
            <person name="Labreuche Y."/>
            <person name="Krin E."/>
            <person name="Ansquer D."/>
            <person name="Mangenot S."/>
            <person name="Calteau A."/>
            <person name="Medigue C."/>
            <person name="Mazel D."/>
            <person name="Polz M.F."/>
            <person name="Le Roux F."/>
        </authorList>
    </citation>
    <scope>NUCLEOTIDE SEQUENCE [LARGE SCALE GENOMIC DNA]</scope>
    <source>
        <strain evidence="6 7">SOn1</strain>
    </source>
</reference>
<keyword evidence="4" id="KW-0804">Transcription</keyword>
<dbReference type="SUPFAM" id="SSF46785">
    <property type="entry name" value="Winged helix' DNA-binding domain"/>
    <property type="match status" value="1"/>
</dbReference>
<gene>
    <name evidence="6" type="ORF">VIBNISOn1_220002</name>
</gene>
<name>A0AAV2VRL7_9VIBR</name>
<dbReference type="GO" id="GO:0003677">
    <property type="term" value="F:DNA binding"/>
    <property type="evidence" value="ECO:0007669"/>
    <property type="project" value="UniProtKB-KW"/>
</dbReference>
<dbReference type="InterPro" id="IPR005119">
    <property type="entry name" value="LysR_subst-bd"/>
</dbReference>
<dbReference type="InterPro" id="IPR000847">
    <property type="entry name" value="LysR_HTH_N"/>
</dbReference>
<evidence type="ECO:0000313" key="6">
    <source>
        <dbReference type="EMBL" id="CCO47084.1"/>
    </source>
</evidence>
<evidence type="ECO:0000256" key="2">
    <source>
        <dbReference type="ARBA" id="ARBA00023015"/>
    </source>
</evidence>
<dbReference type="PROSITE" id="PS50931">
    <property type="entry name" value="HTH_LYSR"/>
    <property type="match status" value="1"/>
</dbReference>
<organism evidence="6 7">
    <name type="scientific">Vibrio nigripulchritudo SOn1</name>
    <dbReference type="NCBI Taxonomy" id="1238450"/>
    <lineage>
        <taxon>Bacteria</taxon>
        <taxon>Pseudomonadati</taxon>
        <taxon>Pseudomonadota</taxon>
        <taxon>Gammaproteobacteria</taxon>
        <taxon>Vibrionales</taxon>
        <taxon>Vibrionaceae</taxon>
        <taxon>Vibrio</taxon>
    </lineage>
</organism>
<dbReference type="CDD" id="cd05466">
    <property type="entry name" value="PBP2_LTTR_substrate"/>
    <property type="match status" value="1"/>
</dbReference>
<evidence type="ECO:0000256" key="3">
    <source>
        <dbReference type="ARBA" id="ARBA00023125"/>
    </source>
</evidence>
<dbReference type="InterPro" id="IPR050950">
    <property type="entry name" value="HTH-type_LysR_regulators"/>
</dbReference>
<evidence type="ECO:0000256" key="4">
    <source>
        <dbReference type="ARBA" id="ARBA00023163"/>
    </source>
</evidence>
<comment type="caution">
    <text evidence="6">The sequence shown here is derived from an EMBL/GenBank/DDBJ whole genome shotgun (WGS) entry which is preliminary data.</text>
</comment>
<dbReference type="GO" id="GO:0003700">
    <property type="term" value="F:DNA-binding transcription factor activity"/>
    <property type="evidence" value="ECO:0007669"/>
    <property type="project" value="InterPro"/>
</dbReference>
<accession>A0AAV2VRL7</accession>
<dbReference type="Gene3D" id="3.40.190.290">
    <property type="match status" value="1"/>
</dbReference>
<feature type="domain" description="HTH lysR-type" evidence="5">
    <location>
        <begin position="2"/>
        <end position="59"/>
    </location>
</feature>
<comment type="similarity">
    <text evidence="1">Belongs to the LysR transcriptional regulatory family.</text>
</comment>
<evidence type="ECO:0000256" key="1">
    <source>
        <dbReference type="ARBA" id="ARBA00009437"/>
    </source>
</evidence>
<dbReference type="GO" id="GO:0005829">
    <property type="term" value="C:cytosol"/>
    <property type="evidence" value="ECO:0007669"/>
    <property type="project" value="TreeGrafter"/>
</dbReference>
<dbReference type="Proteomes" id="UP000018211">
    <property type="component" value="Unassembled WGS sequence"/>
</dbReference>
<evidence type="ECO:0000313" key="7">
    <source>
        <dbReference type="Proteomes" id="UP000018211"/>
    </source>
</evidence>
<dbReference type="InterPro" id="IPR036390">
    <property type="entry name" value="WH_DNA-bd_sf"/>
</dbReference>
<dbReference type="EMBL" id="CAOF01000112">
    <property type="protein sequence ID" value="CCO47084.1"/>
    <property type="molecule type" value="Genomic_DNA"/>
</dbReference>
<sequence>MLTSRRLQHFLAAMEQRSLLKAAESVNLSQPALSKSISVLEEEYGVKFFERHPRGLVPTVFGHAMEFHARRILLDFEQSKQDISTLASGSAGKVRIGSGLAFISYAEKAMVQLEEKYSGADFAVITDYAEGLRHALIENRIDIYVGMVNQLVEDENFETTLVAEDKILGLCHKSHPFANRHVSIDDLQNHDWVAPERSEVARTALESFFFSKQSPFPRFRVVTNNPDILGTYVRDKQMLSLSPEGSVGDFTRYGLTWFQIKDFDYVRKIGVVRRKNVIAPPLVEIYKHLLIQIIEDAFAQLSVVRD</sequence>
<keyword evidence="3" id="KW-0238">DNA-binding</keyword>
<dbReference type="Gene3D" id="1.10.10.10">
    <property type="entry name" value="Winged helix-like DNA-binding domain superfamily/Winged helix DNA-binding domain"/>
    <property type="match status" value="1"/>
</dbReference>
<dbReference type="Pfam" id="PF00126">
    <property type="entry name" value="HTH_1"/>
    <property type="match status" value="1"/>
</dbReference>
<proteinExistence type="inferred from homology"/>
<dbReference type="RefSeq" id="WP_022612009.1">
    <property type="nucleotide sequence ID" value="NZ_LK391965.1"/>
</dbReference>
<dbReference type="PRINTS" id="PR00039">
    <property type="entry name" value="HTHLYSR"/>
</dbReference>
<dbReference type="SUPFAM" id="SSF53850">
    <property type="entry name" value="Periplasmic binding protein-like II"/>
    <property type="match status" value="1"/>
</dbReference>
<evidence type="ECO:0000259" key="5">
    <source>
        <dbReference type="PROSITE" id="PS50931"/>
    </source>
</evidence>
<dbReference type="PANTHER" id="PTHR30419:SF8">
    <property type="entry name" value="NITROGEN ASSIMILATION TRANSCRIPTIONAL ACTIVATOR-RELATED"/>
    <property type="match status" value="1"/>
</dbReference>
<dbReference type="Pfam" id="PF03466">
    <property type="entry name" value="LysR_substrate"/>
    <property type="match status" value="1"/>
</dbReference>